<dbReference type="InterPro" id="IPR017853">
    <property type="entry name" value="GH"/>
</dbReference>
<dbReference type="PANTHER" id="PTHR21040:SF8">
    <property type="entry name" value="BCDNA.GH04120"/>
    <property type="match status" value="1"/>
</dbReference>
<evidence type="ECO:0000256" key="1">
    <source>
        <dbReference type="ARBA" id="ARBA00001231"/>
    </source>
</evidence>
<dbReference type="EMBL" id="LWDE02000195">
    <property type="protein sequence ID" value="KAE8251875.1"/>
    <property type="molecule type" value="Genomic_DNA"/>
</dbReference>
<comment type="caution">
    <text evidence="8">The sequence shown here is derived from an EMBL/GenBank/DDBJ whole genome shotgun (WGS) entry which is preliminary data.</text>
</comment>
<keyword evidence="4" id="KW-0378">Hydrolase</keyword>
<feature type="domain" description="Glycoside Hydrolase 20C C-terminal" evidence="7">
    <location>
        <begin position="634"/>
        <end position="873"/>
    </location>
</feature>
<feature type="region of interest" description="Disordered" evidence="5">
    <location>
        <begin position="575"/>
        <end position="594"/>
    </location>
</feature>
<dbReference type="Pfam" id="PF00728">
    <property type="entry name" value="Glyco_hydro_20"/>
    <property type="match status" value="1"/>
</dbReference>
<dbReference type="CDD" id="cd06565">
    <property type="entry name" value="GH20_GcnA-like"/>
    <property type="match status" value="1"/>
</dbReference>
<evidence type="ECO:0000256" key="2">
    <source>
        <dbReference type="ARBA" id="ARBA00006285"/>
    </source>
</evidence>
<gene>
    <name evidence="8" type="ORF">A4X06_0g2504</name>
</gene>
<dbReference type="Pfam" id="PF18088">
    <property type="entry name" value="Glyco_H_20C_C"/>
    <property type="match status" value="1"/>
</dbReference>
<name>A0A8X7MVR2_9BASI</name>
<dbReference type="Proteomes" id="UP000077684">
    <property type="component" value="Unassembled WGS sequence"/>
</dbReference>
<feature type="region of interest" description="Disordered" evidence="5">
    <location>
        <begin position="423"/>
        <end position="450"/>
    </location>
</feature>
<dbReference type="EC" id="3.2.1.52" evidence="3"/>
<dbReference type="InterPro" id="IPR038901">
    <property type="entry name" value="HEXDC-like"/>
</dbReference>
<feature type="compositionally biased region" description="Pro residues" evidence="5">
    <location>
        <begin position="475"/>
        <end position="484"/>
    </location>
</feature>
<feature type="region of interest" description="Disordered" evidence="5">
    <location>
        <begin position="934"/>
        <end position="957"/>
    </location>
</feature>
<reference evidence="8" key="2">
    <citation type="journal article" date="2019" name="IMA Fungus">
        <title>Genome sequencing and comparison of five Tilletia species to identify candidate genes for the detection of regulated species infecting wheat.</title>
        <authorList>
            <person name="Nguyen H.D.T."/>
            <person name="Sultana T."/>
            <person name="Kesanakurti P."/>
            <person name="Hambleton S."/>
        </authorList>
    </citation>
    <scope>NUCLEOTIDE SEQUENCE</scope>
    <source>
        <strain evidence="8">DAOMC 236426</strain>
    </source>
</reference>
<accession>A0A8X7MVR2</accession>
<protein>
    <recommendedName>
        <fullName evidence="3">beta-N-acetylhexosaminidase</fullName>
        <ecNumber evidence="3">3.2.1.52</ecNumber>
    </recommendedName>
</protein>
<feature type="region of interest" description="Disordered" evidence="5">
    <location>
        <begin position="885"/>
        <end position="909"/>
    </location>
</feature>
<dbReference type="GO" id="GO:0004563">
    <property type="term" value="F:beta-N-acetylhexosaminidase activity"/>
    <property type="evidence" value="ECO:0007669"/>
    <property type="project" value="UniProtKB-EC"/>
</dbReference>
<evidence type="ECO:0000313" key="9">
    <source>
        <dbReference type="Proteomes" id="UP000077684"/>
    </source>
</evidence>
<organism evidence="8 9">
    <name type="scientific">Tilletia controversa</name>
    <name type="common">dwarf bunt fungus</name>
    <dbReference type="NCBI Taxonomy" id="13291"/>
    <lineage>
        <taxon>Eukaryota</taxon>
        <taxon>Fungi</taxon>
        <taxon>Dikarya</taxon>
        <taxon>Basidiomycota</taxon>
        <taxon>Ustilaginomycotina</taxon>
        <taxon>Exobasidiomycetes</taxon>
        <taxon>Tilletiales</taxon>
        <taxon>Tilletiaceae</taxon>
        <taxon>Tilletia</taxon>
    </lineage>
</organism>
<evidence type="ECO:0000256" key="4">
    <source>
        <dbReference type="ARBA" id="ARBA00022801"/>
    </source>
</evidence>
<dbReference type="GO" id="GO:0005975">
    <property type="term" value="P:carbohydrate metabolic process"/>
    <property type="evidence" value="ECO:0007669"/>
    <property type="project" value="InterPro"/>
</dbReference>
<dbReference type="SUPFAM" id="SSF51445">
    <property type="entry name" value="(Trans)glycosidases"/>
    <property type="match status" value="1"/>
</dbReference>
<feature type="region of interest" description="Disordered" evidence="5">
    <location>
        <begin position="706"/>
        <end position="767"/>
    </location>
</feature>
<sequence>MMGPATATATATATVAITTHINTTTLPTHLLSPITELAAHPIRTSTSTSTSTSTTQHTLLLLTSHPHTPITTPAHPHTIAWNLVFIPTRAIHRRTLRIHPHHHHSTHTITITVLYHPDRTTNAFRALGHVLAIARSPDIIKAYTADASNLLQHTPTTSQLQLPSVQLTIDLLTRSEHAHFQTIGTMIDCSRNGVLNVSSTKFLLRILALLGYNMLQLYTEDTYKIPNEPFFGYLRGGYTFQDTKEIDDYAHLFGIELVPCIQTLGHLGQVLQWPRFLSLRDTSEVLLAAPAHPPTATLVAQMLDAASAPVRSKRIHLGMDETHGLAMGRYHQLYNAREGKDASEVFVKHLQIVQDLCQERGLKGMIWSDMLFCLHARQNSLLGYYDSTAPPTSTATSLPKQTDLIFWDYYHLSTDSYRQRLKSHRDLMNTSSSSSSSSNNNNTSSSSSSSAASAFTNTFNALRARTFSTDESTRPTPPTPTPTPPKRDLWMAAGSWTWSRFWTALPFTFATVRASMSACKEPSSDVDNVFLTIWGDEGNEVDLWSSLPAWTYYAEQAFGTVQELGEEEWRAFVASASEEEEEEEEKVDMVVEEDDDDEDADLLQNGEEKTAAETEVNVSLLRWKFDALCGGHFDDFVVASRVDDVAPEQQTVDDRIHFAPNTSKWLLWEEPFFGFVSPSTGLSGVDLQGHYEALAAYLRPRIFVPSSTSSSREGDGDGVVPDGEGADGFPSRAGATAGQQGPSSSSSTSQAQDDTDPSSSADLPNPSSHPLNARLVLPYLLAQALSLKAGLRRELHEAYRTRNWVALRGLAGKGGSSRLGRLRVAVERLWRYHREMWMSMYHPFGWETVELRYGGLRTRLDTMHARIGRFLDHVDAGGEVGVSLPSAGSGDLGSKMAQQRQQQSAGRSDGLLLDVSAAEGIDPRPVQRTAALLNGTSSSSNVPGSDASSSFASTGNGTGTETMYNSLVVELPELEVELELVYGSADQLLDYHRVSRPTYC</sequence>
<dbReference type="AlphaFoldDB" id="A0A8X7MVR2"/>
<feature type="region of interest" description="Disordered" evidence="5">
    <location>
        <begin position="466"/>
        <end position="488"/>
    </location>
</feature>
<evidence type="ECO:0000256" key="5">
    <source>
        <dbReference type="SAM" id="MobiDB-lite"/>
    </source>
</evidence>
<dbReference type="Gene3D" id="3.20.20.80">
    <property type="entry name" value="Glycosidases"/>
    <property type="match status" value="2"/>
</dbReference>
<evidence type="ECO:0000259" key="6">
    <source>
        <dbReference type="Pfam" id="PF00728"/>
    </source>
</evidence>
<comment type="similarity">
    <text evidence="2">Belongs to the glycosyl hydrolase 20 family.</text>
</comment>
<feature type="compositionally biased region" description="Acidic residues" evidence="5">
    <location>
        <begin position="577"/>
        <end position="594"/>
    </location>
</feature>
<comment type="catalytic activity">
    <reaction evidence="1">
        <text>Hydrolysis of terminal non-reducing N-acetyl-D-hexosamine residues in N-acetyl-beta-D-hexosaminides.</text>
        <dbReference type="EC" id="3.2.1.52"/>
    </reaction>
</comment>
<dbReference type="InterPro" id="IPR015883">
    <property type="entry name" value="Glyco_hydro_20_cat"/>
</dbReference>
<evidence type="ECO:0000256" key="3">
    <source>
        <dbReference type="ARBA" id="ARBA00012663"/>
    </source>
</evidence>
<feature type="compositionally biased region" description="Low complexity" evidence="5">
    <location>
        <begin position="733"/>
        <end position="762"/>
    </location>
</feature>
<feature type="compositionally biased region" description="Low complexity" evidence="5">
    <location>
        <begin position="897"/>
        <end position="909"/>
    </location>
</feature>
<dbReference type="Gene3D" id="1.20.120.670">
    <property type="entry name" value="N-acetyl-b-d-glucoasminidase"/>
    <property type="match status" value="1"/>
</dbReference>
<dbReference type="InterPro" id="IPR041063">
    <property type="entry name" value="Glyco_H_20C_C"/>
</dbReference>
<feature type="compositionally biased region" description="Low complexity" evidence="5">
    <location>
        <begin position="429"/>
        <end position="450"/>
    </location>
</feature>
<keyword evidence="9" id="KW-1185">Reference proteome</keyword>
<evidence type="ECO:0000259" key="7">
    <source>
        <dbReference type="Pfam" id="PF18088"/>
    </source>
</evidence>
<feature type="domain" description="Glycoside hydrolase family 20 catalytic" evidence="6">
    <location>
        <begin position="235"/>
        <end position="419"/>
    </location>
</feature>
<reference evidence="8" key="1">
    <citation type="submission" date="2016-04" db="EMBL/GenBank/DDBJ databases">
        <authorList>
            <person name="Nguyen H.D."/>
            <person name="Samba Siva P."/>
            <person name="Cullis J."/>
            <person name="Levesque C.A."/>
            <person name="Hambleton S."/>
        </authorList>
    </citation>
    <scope>NUCLEOTIDE SEQUENCE</scope>
    <source>
        <strain evidence="8">DAOMC 236426</strain>
    </source>
</reference>
<evidence type="ECO:0000313" key="8">
    <source>
        <dbReference type="EMBL" id="KAE8251875.1"/>
    </source>
</evidence>
<dbReference type="PANTHER" id="PTHR21040">
    <property type="entry name" value="BCDNA.GH04120"/>
    <property type="match status" value="1"/>
</dbReference>
<proteinExistence type="inferred from homology"/>